<evidence type="ECO:0000256" key="1">
    <source>
        <dbReference type="SAM" id="MobiDB-lite"/>
    </source>
</evidence>
<sequence length="118" mass="12298">MCLTLGTILPRLGRTEVVAPVVAAARDLGLRVAVLGTRVPGVPSWDWLPLDTVLSHCRVLAHHGGSGTTFSALAAGVPQLVMPHMTDQPDNAALVAAAARESRSPRRRSPAPPPATPC</sequence>
<dbReference type="EMBL" id="JBHTEY010000004">
    <property type="protein sequence ID" value="MFC7614029.1"/>
    <property type="molecule type" value="Genomic_DNA"/>
</dbReference>
<dbReference type="PANTHER" id="PTHR48050:SF13">
    <property type="entry name" value="STEROL 3-BETA-GLUCOSYLTRANSFERASE UGT80A2"/>
    <property type="match status" value="1"/>
</dbReference>
<comment type="caution">
    <text evidence="3">The sequence shown here is derived from an EMBL/GenBank/DDBJ whole genome shotgun (WGS) entry which is preliminary data.</text>
</comment>
<dbReference type="PANTHER" id="PTHR48050">
    <property type="entry name" value="STEROL 3-BETA-GLUCOSYLTRANSFERASE"/>
    <property type="match status" value="1"/>
</dbReference>
<dbReference type="InterPro" id="IPR010610">
    <property type="entry name" value="EryCIII-like_C"/>
</dbReference>
<dbReference type="InterPro" id="IPR050426">
    <property type="entry name" value="Glycosyltransferase_28"/>
</dbReference>
<evidence type="ECO:0000259" key="2">
    <source>
        <dbReference type="Pfam" id="PF06722"/>
    </source>
</evidence>
<feature type="domain" description="Erythromycin biosynthesis protein CIII-like C-terminal" evidence="2">
    <location>
        <begin position="40"/>
        <end position="97"/>
    </location>
</feature>
<proteinExistence type="predicted"/>
<keyword evidence="4" id="KW-1185">Reference proteome</keyword>
<name>A0ABW2TKY5_9PSEU</name>
<protein>
    <submittedName>
        <fullName evidence="3">Glycosyltransferase</fullName>
    </submittedName>
</protein>
<dbReference type="Pfam" id="PF06722">
    <property type="entry name" value="EryCIII-like_C"/>
    <property type="match status" value="1"/>
</dbReference>
<evidence type="ECO:0000313" key="3">
    <source>
        <dbReference type="EMBL" id="MFC7614029.1"/>
    </source>
</evidence>
<dbReference type="SUPFAM" id="SSF53756">
    <property type="entry name" value="UDP-Glycosyltransferase/glycogen phosphorylase"/>
    <property type="match status" value="1"/>
</dbReference>
<accession>A0ABW2TKY5</accession>
<evidence type="ECO:0000313" key="4">
    <source>
        <dbReference type="Proteomes" id="UP001596512"/>
    </source>
</evidence>
<feature type="region of interest" description="Disordered" evidence="1">
    <location>
        <begin position="96"/>
        <end position="118"/>
    </location>
</feature>
<organism evidence="3 4">
    <name type="scientific">Actinokineospora soli</name>
    <dbReference type="NCBI Taxonomy" id="1048753"/>
    <lineage>
        <taxon>Bacteria</taxon>
        <taxon>Bacillati</taxon>
        <taxon>Actinomycetota</taxon>
        <taxon>Actinomycetes</taxon>
        <taxon>Pseudonocardiales</taxon>
        <taxon>Pseudonocardiaceae</taxon>
        <taxon>Actinokineospora</taxon>
    </lineage>
</organism>
<gene>
    <name evidence="3" type="ORF">ACFQV2_11160</name>
</gene>
<dbReference type="Gene3D" id="3.40.50.2000">
    <property type="entry name" value="Glycogen Phosphorylase B"/>
    <property type="match status" value="1"/>
</dbReference>
<reference evidence="4" key="1">
    <citation type="journal article" date="2019" name="Int. J. Syst. Evol. Microbiol.">
        <title>The Global Catalogue of Microorganisms (GCM) 10K type strain sequencing project: providing services to taxonomists for standard genome sequencing and annotation.</title>
        <authorList>
            <consortium name="The Broad Institute Genomics Platform"/>
            <consortium name="The Broad Institute Genome Sequencing Center for Infectious Disease"/>
            <person name="Wu L."/>
            <person name="Ma J."/>
        </authorList>
    </citation>
    <scope>NUCLEOTIDE SEQUENCE [LARGE SCALE GENOMIC DNA]</scope>
    <source>
        <strain evidence="4">JCM 17695</strain>
    </source>
</reference>
<dbReference type="Proteomes" id="UP001596512">
    <property type="component" value="Unassembled WGS sequence"/>
</dbReference>